<name>A0A9D3VAM7_9ROSI</name>
<accession>A0A9D3VAM7</accession>
<comment type="caution">
    <text evidence="2">The sequence shown here is derived from an EMBL/GenBank/DDBJ whole genome shotgun (WGS) entry which is preliminary data.</text>
</comment>
<organism evidence="2 3">
    <name type="scientific">Gossypium stocksii</name>
    <dbReference type="NCBI Taxonomy" id="47602"/>
    <lineage>
        <taxon>Eukaryota</taxon>
        <taxon>Viridiplantae</taxon>
        <taxon>Streptophyta</taxon>
        <taxon>Embryophyta</taxon>
        <taxon>Tracheophyta</taxon>
        <taxon>Spermatophyta</taxon>
        <taxon>Magnoliopsida</taxon>
        <taxon>eudicotyledons</taxon>
        <taxon>Gunneridae</taxon>
        <taxon>Pentapetalae</taxon>
        <taxon>rosids</taxon>
        <taxon>malvids</taxon>
        <taxon>Malvales</taxon>
        <taxon>Malvaceae</taxon>
        <taxon>Malvoideae</taxon>
        <taxon>Gossypium</taxon>
    </lineage>
</organism>
<sequence>MGVASVNWLSFDVESRVLLGGLKSAWTKGYHQVEIESDNVILISVVQNGLTSSIYSEVQLMHDWCFKD</sequence>
<reference evidence="2 3" key="1">
    <citation type="journal article" date="2021" name="Plant Biotechnol. J.">
        <title>Multi-omics assisted identification of the key and species-specific regulatory components of drought-tolerant mechanisms in Gossypium stocksii.</title>
        <authorList>
            <person name="Yu D."/>
            <person name="Ke L."/>
            <person name="Zhang D."/>
            <person name="Wu Y."/>
            <person name="Sun Y."/>
            <person name="Mei J."/>
            <person name="Sun J."/>
            <person name="Sun Y."/>
        </authorList>
    </citation>
    <scope>NUCLEOTIDE SEQUENCE [LARGE SCALE GENOMIC DNA]</scope>
    <source>
        <strain evidence="3">cv. E1</strain>
        <tissue evidence="2">Leaf</tissue>
    </source>
</reference>
<dbReference type="InterPro" id="IPR002156">
    <property type="entry name" value="RNaseH_domain"/>
</dbReference>
<dbReference type="AlphaFoldDB" id="A0A9D3VAM7"/>
<evidence type="ECO:0000313" key="2">
    <source>
        <dbReference type="EMBL" id="KAH1075040.1"/>
    </source>
</evidence>
<dbReference type="OrthoDB" id="1107337at2759"/>
<feature type="domain" description="RNase H type-1" evidence="1">
    <location>
        <begin position="11"/>
        <end position="63"/>
    </location>
</feature>
<dbReference type="Proteomes" id="UP000828251">
    <property type="component" value="Unassembled WGS sequence"/>
</dbReference>
<proteinExistence type="predicted"/>
<dbReference type="GO" id="GO:0003676">
    <property type="term" value="F:nucleic acid binding"/>
    <property type="evidence" value="ECO:0007669"/>
    <property type="project" value="InterPro"/>
</dbReference>
<evidence type="ECO:0000313" key="3">
    <source>
        <dbReference type="Proteomes" id="UP000828251"/>
    </source>
</evidence>
<protein>
    <recommendedName>
        <fullName evidence="1">RNase H type-1 domain-containing protein</fullName>
    </recommendedName>
</protein>
<keyword evidence="3" id="KW-1185">Reference proteome</keyword>
<dbReference type="GO" id="GO:0004523">
    <property type="term" value="F:RNA-DNA hybrid ribonuclease activity"/>
    <property type="evidence" value="ECO:0007669"/>
    <property type="project" value="InterPro"/>
</dbReference>
<evidence type="ECO:0000259" key="1">
    <source>
        <dbReference type="Pfam" id="PF13456"/>
    </source>
</evidence>
<dbReference type="Pfam" id="PF13456">
    <property type="entry name" value="RVT_3"/>
    <property type="match status" value="1"/>
</dbReference>
<gene>
    <name evidence="2" type="ORF">J1N35_027368</name>
</gene>
<dbReference type="EMBL" id="JAIQCV010000008">
    <property type="protein sequence ID" value="KAH1075040.1"/>
    <property type="molecule type" value="Genomic_DNA"/>
</dbReference>